<proteinExistence type="predicted"/>
<reference evidence="2" key="1">
    <citation type="journal article" date="2020" name="Nature">
        <title>Giant virus diversity and host interactions through global metagenomics.</title>
        <authorList>
            <person name="Schulz F."/>
            <person name="Roux S."/>
            <person name="Paez-Espino D."/>
            <person name="Jungbluth S."/>
            <person name="Walsh D.A."/>
            <person name="Denef V.J."/>
            <person name="McMahon K.D."/>
            <person name="Konstantinidis K.T."/>
            <person name="Eloe-Fadrosh E.A."/>
            <person name="Kyrpides N.C."/>
            <person name="Woyke T."/>
        </authorList>
    </citation>
    <scope>NUCLEOTIDE SEQUENCE</scope>
    <source>
        <strain evidence="2">GVMAG-M-3300009180-1</strain>
    </source>
</reference>
<dbReference type="InterPro" id="IPR036236">
    <property type="entry name" value="Znf_C2H2_sf"/>
</dbReference>
<dbReference type="Gene3D" id="3.30.160.60">
    <property type="entry name" value="Classic Zinc Finger"/>
    <property type="match status" value="1"/>
</dbReference>
<dbReference type="PROSITE" id="PS00028">
    <property type="entry name" value="ZINC_FINGER_C2H2_1"/>
    <property type="match status" value="1"/>
</dbReference>
<evidence type="ECO:0000259" key="1">
    <source>
        <dbReference type="PROSITE" id="PS00028"/>
    </source>
</evidence>
<protein>
    <recommendedName>
        <fullName evidence="1">C2H2-type domain-containing protein</fullName>
    </recommendedName>
</protein>
<name>A0A6C0F4H1_9ZZZZ</name>
<accession>A0A6C0F4H1</accession>
<dbReference type="EMBL" id="MN739011">
    <property type="protein sequence ID" value="QHT34990.1"/>
    <property type="molecule type" value="Genomic_DNA"/>
</dbReference>
<sequence length="289" mass="33373">MSSIVVTKFNCESCDYKCSRTADWNKHLSTRKHTNRTNRTDLSQKSSACKKCGKEYSARNSLWYHESRCLGPSLVESDNIAIINKLLADNQELRNFLVEQSKSTNELMNKALDCCKTTSNNNTTINGNVNNNKFNINLFLNEQCKDAFNFTDFVNKIQISYADLENNAQLGFVAGISKIFLDNLKQLDVNERPIHCTDVKRETMYIKDEDKWNKESDDTKLQKAIQTVSYKSMGKLMEWKQENPDYQNADSEFSKRCLDMQRQSLAGSDREVYYPKVIHLLAKETMVDK</sequence>
<organism evidence="2">
    <name type="scientific">viral metagenome</name>
    <dbReference type="NCBI Taxonomy" id="1070528"/>
    <lineage>
        <taxon>unclassified sequences</taxon>
        <taxon>metagenomes</taxon>
        <taxon>organismal metagenomes</taxon>
    </lineage>
</organism>
<feature type="domain" description="C2H2-type" evidence="1">
    <location>
        <begin position="11"/>
        <end position="33"/>
    </location>
</feature>
<dbReference type="SUPFAM" id="SSF57667">
    <property type="entry name" value="beta-beta-alpha zinc fingers"/>
    <property type="match status" value="1"/>
</dbReference>
<evidence type="ECO:0000313" key="2">
    <source>
        <dbReference type="EMBL" id="QHT34990.1"/>
    </source>
</evidence>
<dbReference type="AlphaFoldDB" id="A0A6C0F4H1"/>
<dbReference type="InterPro" id="IPR013087">
    <property type="entry name" value="Znf_C2H2_type"/>
</dbReference>